<protein>
    <submittedName>
        <fullName evidence="1">Uncharacterized protein</fullName>
    </submittedName>
</protein>
<proteinExistence type="predicted"/>
<evidence type="ECO:0000313" key="2">
    <source>
        <dbReference type="Proteomes" id="UP000195766"/>
    </source>
</evidence>
<dbReference type="OrthoDB" id="9800901at2"/>
<accession>A0A1R4G1J9</accession>
<name>A0A1R4G1J9_BREDI</name>
<gene>
    <name evidence="1" type="ORF">FM111_08600</name>
</gene>
<dbReference type="EMBL" id="FUIE01000045">
    <property type="protein sequence ID" value="SJM61943.1"/>
    <property type="molecule type" value="Genomic_DNA"/>
</dbReference>
<organism evidence="1 2">
    <name type="scientific">Brevundimonas diminuta 3F5N</name>
    <dbReference type="NCBI Taxonomy" id="1255603"/>
    <lineage>
        <taxon>Bacteria</taxon>
        <taxon>Pseudomonadati</taxon>
        <taxon>Pseudomonadota</taxon>
        <taxon>Alphaproteobacteria</taxon>
        <taxon>Caulobacterales</taxon>
        <taxon>Caulobacteraceae</taxon>
        <taxon>Brevundimonas</taxon>
    </lineage>
</organism>
<reference evidence="1 2" key="1">
    <citation type="submission" date="2017-02" db="EMBL/GenBank/DDBJ databases">
        <authorList>
            <person name="Peterson S.W."/>
        </authorList>
    </citation>
    <scope>NUCLEOTIDE SEQUENCE [LARGE SCALE GENOMIC DNA]</scope>
    <source>
        <strain evidence="1 2">3F5N</strain>
    </source>
</reference>
<dbReference type="Proteomes" id="UP000195766">
    <property type="component" value="Unassembled WGS sequence"/>
</dbReference>
<dbReference type="AlphaFoldDB" id="A0A1R4G1J9"/>
<sequence>MIDHNIFDAWVEQHDVSDHTHELLDALASQYEAMSSLLTADAAAHVCEALRELDSCAWEQAYGTGAERLEQTQGQAPLVFFRNSLSQIDNLHFELGAFAHLLYCYASSGMVEPSSPDTSAETMKVWIEGWLKRANQIDKGVSPTVHPLDFFRLITKSANARWALDNNRPITGDQLAALSALAKTPGSASTGTYERVRKTVQNLIAEALGKSGGKSLEVGPDRLISATSAIAWLHEQAPDYFPSMWALPEPVGEAGLEDEIEDFVLVPVAAASLHAERKPFSPDVRFEDGYLIGARSESVSDYWEALKRLGQMRTPRFRHPRAHAALGPLACEDAWVRIPRSEIEAQLARALEPSDLSVEGPTADVVNLIEGDARFRPLAIGHSRKLFRFHNLRTGKAIAVESRKGPPVIYVARQDGETSPSLVARARLVDSAPSGRNSNLNSIPSFKNEELLAFRPASLGELQDVLDHLTTAS</sequence>
<dbReference type="RefSeq" id="WP_087140570.1">
    <property type="nucleotide sequence ID" value="NZ_FUIE01000045.1"/>
</dbReference>
<evidence type="ECO:0000313" key="1">
    <source>
        <dbReference type="EMBL" id="SJM61943.1"/>
    </source>
</evidence>